<organism evidence="18 19">
    <name type="scientific">Desulfoscipio geothermicus DSM 3669</name>
    <dbReference type="NCBI Taxonomy" id="1121426"/>
    <lineage>
        <taxon>Bacteria</taxon>
        <taxon>Bacillati</taxon>
        <taxon>Bacillota</taxon>
        <taxon>Clostridia</taxon>
        <taxon>Eubacteriales</taxon>
        <taxon>Desulfallaceae</taxon>
        <taxon>Desulfoscipio</taxon>
    </lineage>
</organism>
<evidence type="ECO:0000256" key="2">
    <source>
        <dbReference type="ARBA" id="ARBA00001933"/>
    </source>
</evidence>
<dbReference type="STRING" id="39060.SAMN05660706_10898"/>
<dbReference type="SFLD" id="SFLDG01070">
    <property type="entry name" value="PLP-dependent"/>
    <property type="match status" value="1"/>
</dbReference>
<dbReference type="GO" id="GO:0051539">
    <property type="term" value="F:4 iron, 4 sulfur cluster binding"/>
    <property type="evidence" value="ECO:0007669"/>
    <property type="project" value="UniProtKB-KW"/>
</dbReference>
<dbReference type="PROSITE" id="PS51918">
    <property type="entry name" value="RADICAL_SAM"/>
    <property type="match status" value="1"/>
</dbReference>
<dbReference type="GO" id="GO:0046872">
    <property type="term" value="F:metal ion binding"/>
    <property type="evidence" value="ECO:0007669"/>
    <property type="project" value="UniProtKB-KW"/>
</dbReference>
<keyword evidence="12 14" id="KW-0411">Iron-sulfur</keyword>
<dbReference type="SFLD" id="SFLDF00283">
    <property type="entry name" value="L-lysine_2_3-aminomutase_(LAM"/>
    <property type="match status" value="1"/>
</dbReference>
<dbReference type="NCBIfam" id="TIGR00238">
    <property type="entry name" value="KamA family radical SAM protein"/>
    <property type="match status" value="1"/>
</dbReference>
<dbReference type="Proteomes" id="UP000199584">
    <property type="component" value="Unassembled WGS sequence"/>
</dbReference>
<dbReference type="PANTHER" id="PTHR30538">
    <property type="entry name" value="LYSINE 2,3-AMINOMUTASE-RELATED"/>
    <property type="match status" value="1"/>
</dbReference>
<accession>A0A1I6DC48</accession>
<evidence type="ECO:0000259" key="17">
    <source>
        <dbReference type="PROSITE" id="PS51918"/>
    </source>
</evidence>
<evidence type="ECO:0000256" key="9">
    <source>
        <dbReference type="ARBA" id="ARBA00022723"/>
    </source>
</evidence>
<keyword evidence="19" id="KW-1185">Reference proteome</keyword>
<dbReference type="FunFam" id="3.20.20.70:FF:000095">
    <property type="entry name" value="Lysine 2,3-aminomutase"/>
    <property type="match status" value="1"/>
</dbReference>
<dbReference type="Pfam" id="PF04055">
    <property type="entry name" value="Radical_SAM"/>
    <property type="match status" value="1"/>
</dbReference>
<keyword evidence="10 15" id="KW-0663">Pyridoxal phosphate</keyword>
<evidence type="ECO:0000256" key="5">
    <source>
        <dbReference type="ARBA" id="ARBA00012144"/>
    </source>
</evidence>
<dbReference type="RefSeq" id="WP_092482666.1">
    <property type="nucleotide sequence ID" value="NZ_FOYM01000008.1"/>
</dbReference>
<feature type="binding site" evidence="14">
    <location>
        <position position="127"/>
    </location>
    <ligand>
        <name>[4Fe-4S] cluster</name>
        <dbReference type="ChEBI" id="CHEBI:49883"/>
        <note>4Fe-4S-S-AdoMet</note>
    </ligand>
</feature>
<feature type="modified residue" description="N6-(pyridoxal phosphate)lysine" evidence="15">
    <location>
        <position position="339"/>
    </location>
</feature>
<comment type="cofactor">
    <cofactor evidence="2 15">
        <name>pyridoxal 5'-phosphate</name>
        <dbReference type="ChEBI" id="CHEBI:597326"/>
    </cofactor>
</comment>
<dbReference type="CDD" id="cd01335">
    <property type="entry name" value="Radical_SAM"/>
    <property type="match status" value="1"/>
</dbReference>
<keyword evidence="11" id="KW-0408">Iron</keyword>
<evidence type="ECO:0000256" key="12">
    <source>
        <dbReference type="ARBA" id="ARBA00023014"/>
    </source>
</evidence>
<dbReference type="NCBIfam" id="TIGR03820">
    <property type="entry name" value="lys_2_3_AblA"/>
    <property type="match status" value="1"/>
</dbReference>
<protein>
    <recommendedName>
        <fullName evidence="6">L-lysine 2,3-aminomutase</fullName>
        <ecNumber evidence="5">5.4.3.2</ecNumber>
    </recommendedName>
</protein>
<dbReference type="EC" id="5.4.3.2" evidence="5"/>
<dbReference type="PANTHER" id="PTHR30538:SF1">
    <property type="entry name" value="L-LYSINE 2,3-AMINOMUTASE"/>
    <property type="match status" value="1"/>
</dbReference>
<evidence type="ECO:0000256" key="11">
    <source>
        <dbReference type="ARBA" id="ARBA00023004"/>
    </source>
</evidence>
<evidence type="ECO:0000256" key="1">
    <source>
        <dbReference type="ARBA" id="ARBA00000911"/>
    </source>
</evidence>
<dbReference type="AlphaFoldDB" id="A0A1I6DC48"/>
<evidence type="ECO:0000256" key="4">
    <source>
        <dbReference type="ARBA" id="ARBA00008703"/>
    </source>
</evidence>
<feature type="region of interest" description="Disordered" evidence="16">
    <location>
        <begin position="388"/>
        <end position="414"/>
    </location>
</feature>
<evidence type="ECO:0000256" key="15">
    <source>
        <dbReference type="PIRSR" id="PIRSR603739-50"/>
    </source>
</evidence>
<reference evidence="19" key="1">
    <citation type="submission" date="2016-10" db="EMBL/GenBank/DDBJ databases">
        <authorList>
            <person name="Varghese N."/>
            <person name="Submissions S."/>
        </authorList>
    </citation>
    <scope>NUCLEOTIDE SEQUENCE [LARGE SCALE GENOMIC DNA]</scope>
    <source>
        <strain evidence="19">DSM 3669</strain>
    </source>
</reference>
<dbReference type="Gene3D" id="6.20.120.40">
    <property type="match status" value="1"/>
</dbReference>
<name>A0A1I6DC48_9FIRM</name>
<comment type="similarity">
    <text evidence="4">Belongs to the radical SAM superfamily. KamA family.</text>
</comment>
<dbReference type="Pfam" id="PF12544">
    <property type="entry name" value="LAM_C"/>
    <property type="match status" value="1"/>
</dbReference>
<gene>
    <name evidence="18" type="ORF">SAMN05660706_10898</name>
</gene>
<keyword evidence="7 14" id="KW-0004">4Fe-4S</keyword>
<feature type="binding site" evidence="14">
    <location>
        <position position="134"/>
    </location>
    <ligand>
        <name>[4Fe-4S] cluster</name>
        <dbReference type="ChEBI" id="CHEBI:49883"/>
        <note>4Fe-4S-S-AdoMet</note>
    </ligand>
</feature>
<dbReference type="InterPro" id="IPR003739">
    <property type="entry name" value="Lys_aminomutase/Glu_NH3_mut"/>
</dbReference>
<evidence type="ECO:0000256" key="7">
    <source>
        <dbReference type="ARBA" id="ARBA00022485"/>
    </source>
</evidence>
<proteinExistence type="inferred from homology"/>
<dbReference type="InterPro" id="IPR058240">
    <property type="entry name" value="rSAM_sf"/>
</dbReference>
<dbReference type="Gene3D" id="6.10.140.1170">
    <property type="match status" value="1"/>
</dbReference>
<sequence>MQEDFNRVPYYQDVPASDWNDWRWQIRNRITSVDKLREVLGIQDEEAGEISRCLKHFRMAITPYYASLIDSSNKDCPIKRQAVPTIDELNFEEADMSDPLHEDVDSPVPGITHRYPDRVLLLVTDQCSMYCRHCTRRRMAGGKDRALPRAQVDRAIAYIQNNKKVRDVLISGGDPLTLSDEHLEYIIRRLRAVKHVEIIRIGTRTPVVLPQRITPELCAMLQKYHPVWINTHFNHPAEITLASKASCERLADAGIPLGNQSVLLRGINDCTNIMKKLLHQLMMMRVRPYYLYQCDLSRGIGHFRTSVGKGIEIMENLRGHTTGLAVPTYVVDAPGGGGKIPVMPQYAISRSDNKVILRNFEGNVYSYTEPAGYDADCHCEDCNNKKGKNSPGPAGLMKGNEVALEIQPSRKAAG</sequence>
<keyword evidence="8" id="KW-0949">S-adenosyl-L-methionine</keyword>
<evidence type="ECO:0000256" key="13">
    <source>
        <dbReference type="ARBA" id="ARBA00023235"/>
    </source>
</evidence>
<dbReference type="InterPro" id="IPR025895">
    <property type="entry name" value="LAM_C_dom"/>
</dbReference>
<feature type="binding site" evidence="14">
    <location>
        <position position="131"/>
    </location>
    <ligand>
        <name>[4Fe-4S] cluster</name>
        <dbReference type="ChEBI" id="CHEBI:49883"/>
        <note>4Fe-4S-S-AdoMet</note>
    </ligand>
</feature>
<dbReference type="InterPro" id="IPR007197">
    <property type="entry name" value="rSAM"/>
</dbReference>
<evidence type="ECO:0000256" key="6">
    <source>
        <dbReference type="ARBA" id="ARBA00022363"/>
    </source>
</evidence>
<dbReference type="OrthoDB" id="9768064at2"/>
<dbReference type="InterPro" id="IPR022459">
    <property type="entry name" value="Lysine_aminomutase"/>
</dbReference>
<evidence type="ECO:0000256" key="3">
    <source>
        <dbReference type="ARBA" id="ARBA00001966"/>
    </source>
</evidence>
<keyword evidence="13" id="KW-0413">Isomerase</keyword>
<comment type="catalytic activity">
    <reaction evidence="1">
        <text>L-lysine = (3S)-3,6-diaminohexanoate</text>
        <dbReference type="Rhea" id="RHEA:19177"/>
        <dbReference type="ChEBI" id="CHEBI:32551"/>
        <dbReference type="ChEBI" id="CHEBI:57434"/>
        <dbReference type="EC" id="5.4.3.2"/>
    </reaction>
</comment>
<dbReference type="GO" id="GO:0050066">
    <property type="term" value="F:L-lysine 2,3-aminomutase activity"/>
    <property type="evidence" value="ECO:0007669"/>
    <property type="project" value="UniProtKB-EC"/>
</dbReference>
<evidence type="ECO:0000256" key="14">
    <source>
        <dbReference type="PIRSR" id="PIRSR004911-1"/>
    </source>
</evidence>
<evidence type="ECO:0000256" key="16">
    <source>
        <dbReference type="SAM" id="MobiDB-lite"/>
    </source>
</evidence>
<evidence type="ECO:0000313" key="19">
    <source>
        <dbReference type="Proteomes" id="UP000199584"/>
    </source>
</evidence>
<dbReference type="Gene3D" id="3.20.20.70">
    <property type="entry name" value="Aldolase class I"/>
    <property type="match status" value="1"/>
</dbReference>
<evidence type="ECO:0000256" key="10">
    <source>
        <dbReference type="ARBA" id="ARBA00022898"/>
    </source>
</evidence>
<dbReference type="InterPro" id="IPR013785">
    <property type="entry name" value="Aldolase_TIM"/>
</dbReference>
<dbReference type="EMBL" id="FOYM01000008">
    <property type="protein sequence ID" value="SFR02931.1"/>
    <property type="molecule type" value="Genomic_DNA"/>
</dbReference>
<dbReference type="PIRSF" id="PIRSF004911">
    <property type="entry name" value="DUF160"/>
    <property type="match status" value="1"/>
</dbReference>
<dbReference type="SUPFAM" id="SSF102114">
    <property type="entry name" value="Radical SAM enzymes"/>
    <property type="match status" value="1"/>
</dbReference>
<keyword evidence="9 14" id="KW-0479">Metal-binding</keyword>
<evidence type="ECO:0000313" key="18">
    <source>
        <dbReference type="EMBL" id="SFR02931.1"/>
    </source>
</evidence>
<evidence type="ECO:0000256" key="8">
    <source>
        <dbReference type="ARBA" id="ARBA00022691"/>
    </source>
</evidence>
<comment type="cofactor">
    <cofactor evidence="3">
        <name>[4Fe-4S] cluster</name>
        <dbReference type="ChEBI" id="CHEBI:49883"/>
    </cofactor>
</comment>
<feature type="domain" description="Radical SAM core" evidence="17">
    <location>
        <begin position="113"/>
        <end position="325"/>
    </location>
</feature>
<dbReference type="SFLD" id="SFLDS00029">
    <property type="entry name" value="Radical_SAM"/>
    <property type="match status" value="1"/>
</dbReference>